<evidence type="ECO:0000313" key="2">
    <source>
        <dbReference type="EMBL" id="MFC3123206.1"/>
    </source>
</evidence>
<proteinExistence type="predicted"/>
<evidence type="ECO:0000256" key="1">
    <source>
        <dbReference type="SAM" id="SignalP"/>
    </source>
</evidence>
<feature type="signal peptide" evidence="1">
    <location>
        <begin position="1"/>
        <end position="25"/>
    </location>
</feature>
<dbReference type="RefSeq" id="WP_376921320.1">
    <property type="nucleotide sequence ID" value="NZ_JBHRSW010000047.1"/>
</dbReference>
<accession>A0ABV7FXQ1</accession>
<organism evidence="2 3">
    <name type="scientific">Agaribacter flavus</name>
    <dbReference type="NCBI Taxonomy" id="1902781"/>
    <lineage>
        <taxon>Bacteria</taxon>
        <taxon>Pseudomonadati</taxon>
        <taxon>Pseudomonadota</taxon>
        <taxon>Gammaproteobacteria</taxon>
        <taxon>Alteromonadales</taxon>
        <taxon>Alteromonadaceae</taxon>
        <taxon>Agaribacter</taxon>
    </lineage>
</organism>
<dbReference type="PROSITE" id="PS51257">
    <property type="entry name" value="PROKAR_LIPOPROTEIN"/>
    <property type="match status" value="1"/>
</dbReference>
<protein>
    <recommendedName>
        <fullName evidence="4">Lipoprotein</fullName>
    </recommendedName>
</protein>
<reference evidence="3" key="1">
    <citation type="journal article" date="2019" name="Int. J. Syst. Evol. Microbiol.">
        <title>The Global Catalogue of Microorganisms (GCM) 10K type strain sequencing project: providing services to taxonomists for standard genome sequencing and annotation.</title>
        <authorList>
            <consortium name="The Broad Institute Genomics Platform"/>
            <consortium name="The Broad Institute Genome Sequencing Center for Infectious Disease"/>
            <person name="Wu L."/>
            <person name="Ma J."/>
        </authorList>
    </citation>
    <scope>NUCLEOTIDE SEQUENCE [LARGE SCALE GENOMIC DNA]</scope>
    <source>
        <strain evidence="3">KCTC 52473</strain>
    </source>
</reference>
<feature type="chain" id="PRO_5047302809" description="Lipoprotein" evidence="1">
    <location>
        <begin position="26"/>
        <end position="179"/>
    </location>
</feature>
<evidence type="ECO:0000313" key="3">
    <source>
        <dbReference type="Proteomes" id="UP001595478"/>
    </source>
</evidence>
<dbReference type="NCBIfam" id="NF047637">
    <property type="entry name" value="lipo_CC0125"/>
    <property type="match status" value="1"/>
</dbReference>
<gene>
    <name evidence="2" type="ORF">ACFOHL_16405</name>
</gene>
<keyword evidence="1" id="KW-0732">Signal</keyword>
<dbReference type="Proteomes" id="UP001595478">
    <property type="component" value="Unassembled WGS sequence"/>
</dbReference>
<sequence length="179" mass="20692">MISKQSKRFCLTTLCSLTLLLGLTACQTGYRAKSILDGLGYEEQQLATNVYGLSYRVNATTSNDTAIDLWHMRAAELCGHEEYFADVKMAKSKRLKKRYLHKARDDYDPYIRDFYKTQEVSSYDYNQATQQEHITYRHVDNYPWKNVKQTSKNSSHVGVKFPVARGKVYCDGQPLHETL</sequence>
<keyword evidence="3" id="KW-1185">Reference proteome</keyword>
<evidence type="ECO:0008006" key="4">
    <source>
        <dbReference type="Google" id="ProtNLM"/>
    </source>
</evidence>
<comment type="caution">
    <text evidence="2">The sequence shown here is derived from an EMBL/GenBank/DDBJ whole genome shotgun (WGS) entry which is preliminary data.</text>
</comment>
<name>A0ABV7FXQ1_9ALTE</name>
<dbReference type="EMBL" id="JBHRSW010000047">
    <property type="protein sequence ID" value="MFC3123206.1"/>
    <property type="molecule type" value="Genomic_DNA"/>
</dbReference>